<dbReference type="EMBL" id="UGYB01000001">
    <property type="protein sequence ID" value="SUI00625.1"/>
    <property type="molecule type" value="Genomic_DNA"/>
</dbReference>
<evidence type="ECO:0000313" key="2">
    <source>
        <dbReference type="Proteomes" id="UP000254220"/>
    </source>
</evidence>
<organism evidence="1 2">
    <name type="scientific">Salmonella enterica subsp. indica</name>
    <dbReference type="NCBI Taxonomy" id="59207"/>
    <lineage>
        <taxon>Bacteria</taxon>
        <taxon>Pseudomonadati</taxon>
        <taxon>Pseudomonadota</taxon>
        <taxon>Gammaproteobacteria</taxon>
        <taxon>Enterobacterales</taxon>
        <taxon>Enterobacteriaceae</taxon>
        <taxon>Salmonella</taxon>
    </lineage>
</organism>
<reference evidence="1 2" key="1">
    <citation type="submission" date="2018-06" db="EMBL/GenBank/DDBJ databases">
        <authorList>
            <consortium name="Pathogen Informatics"/>
            <person name="Doyle S."/>
        </authorList>
    </citation>
    <scope>NUCLEOTIDE SEQUENCE [LARGE SCALE GENOMIC DNA]</scope>
    <source>
        <strain evidence="1 2">NCTC12420</strain>
    </source>
</reference>
<sequence>MVLNRTLSMKKIPGFSNVVNTVNKFASEGLVTIEIMGINSCLATMSLHRDTDKKREF</sequence>
<evidence type="ECO:0000313" key="1">
    <source>
        <dbReference type="EMBL" id="SUI00625.1"/>
    </source>
</evidence>
<dbReference type="Proteomes" id="UP000254220">
    <property type="component" value="Unassembled WGS sequence"/>
</dbReference>
<name>A0A379XK58_SALER</name>
<dbReference type="AlphaFoldDB" id="A0A379XK58"/>
<protein>
    <submittedName>
        <fullName evidence="1">Uncharacterized protein</fullName>
    </submittedName>
</protein>
<proteinExistence type="predicted"/>
<gene>
    <name evidence="1" type="ORF">NCTC12420_00283</name>
</gene>
<accession>A0A379XK58</accession>